<protein>
    <recommendedName>
        <fullName evidence="1">PucR C-terminal helix-turn-helix domain-containing protein</fullName>
    </recommendedName>
</protein>
<dbReference type="Pfam" id="PF13556">
    <property type="entry name" value="HTH_30"/>
    <property type="match status" value="1"/>
</dbReference>
<evidence type="ECO:0000313" key="3">
    <source>
        <dbReference type="Proteomes" id="UP000195331"/>
    </source>
</evidence>
<dbReference type="Proteomes" id="UP000195331">
    <property type="component" value="Chromosome"/>
</dbReference>
<dbReference type="RefSeq" id="WP_087079823.1">
    <property type="nucleotide sequence ID" value="NZ_CP020809.1"/>
</dbReference>
<sequence length="93" mass="9994">MNEARIAELASWAESGVLPRGDCRVAGRTPATSAESTAKLLHCHPNTIRYRLRRLHEFTGRSLLDPQGVAQLATAAYALRLIPGEANSSGAQP</sequence>
<evidence type="ECO:0000313" key="2">
    <source>
        <dbReference type="EMBL" id="ART72496.1"/>
    </source>
</evidence>
<dbReference type="PANTHER" id="PTHR33744">
    <property type="entry name" value="CARBOHYDRATE DIACID REGULATOR"/>
    <property type="match status" value="1"/>
</dbReference>
<dbReference type="AlphaFoldDB" id="A0A1Y0CBU3"/>
<accession>A0A1Y0CBU3</accession>
<dbReference type="InterPro" id="IPR042070">
    <property type="entry name" value="PucR_C-HTH_sf"/>
</dbReference>
<gene>
    <name evidence="2" type="ORF">BTO20_31575</name>
</gene>
<dbReference type="EMBL" id="CP020809">
    <property type="protein sequence ID" value="ART72496.1"/>
    <property type="molecule type" value="Genomic_DNA"/>
</dbReference>
<dbReference type="InterPro" id="IPR051448">
    <property type="entry name" value="CdaR-like_regulators"/>
</dbReference>
<keyword evidence="3" id="KW-1185">Reference proteome</keyword>
<name>A0A1Y0CBU3_9MYCO</name>
<reference evidence="2 3" key="1">
    <citation type="submission" date="2017-04" db="EMBL/GenBank/DDBJ databases">
        <title>Whole Genome Sequence of 1,4-Dioxane Degrading Bacterium Mycobacterium dioxanotrophicus PH-06.</title>
        <authorList>
            <person name="He Y."/>
        </authorList>
    </citation>
    <scope>NUCLEOTIDE SEQUENCE [LARGE SCALE GENOMIC DNA]</scope>
    <source>
        <strain evidence="2 3">PH-06</strain>
    </source>
</reference>
<proteinExistence type="predicted"/>
<organism evidence="2 3">
    <name type="scientific">Mycobacterium dioxanotrophicus</name>
    <dbReference type="NCBI Taxonomy" id="482462"/>
    <lineage>
        <taxon>Bacteria</taxon>
        <taxon>Bacillati</taxon>
        <taxon>Actinomycetota</taxon>
        <taxon>Actinomycetes</taxon>
        <taxon>Mycobacteriales</taxon>
        <taxon>Mycobacteriaceae</taxon>
        <taxon>Mycobacterium</taxon>
    </lineage>
</organism>
<feature type="domain" description="PucR C-terminal helix-turn-helix" evidence="1">
    <location>
        <begin position="33"/>
        <end position="75"/>
    </location>
</feature>
<evidence type="ECO:0000259" key="1">
    <source>
        <dbReference type="Pfam" id="PF13556"/>
    </source>
</evidence>
<dbReference type="KEGG" id="mdx:BTO20_31575"/>
<dbReference type="Gene3D" id="1.10.10.2840">
    <property type="entry name" value="PucR C-terminal helix-turn-helix domain"/>
    <property type="match status" value="1"/>
</dbReference>
<dbReference type="PANTHER" id="PTHR33744:SF1">
    <property type="entry name" value="DNA-BINDING TRANSCRIPTIONAL ACTIVATOR ADER"/>
    <property type="match status" value="1"/>
</dbReference>
<dbReference type="InterPro" id="IPR025736">
    <property type="entry name" value="PucR_C-HTH_dom"/>
</dbReference>